<name>A0A8X6FMG9_TRICU</name>
<accession>A0A8X6FMG9</accession>
<sequence>MKQFTGIKSSFHWKMSQNNNKKISGDIEITSLPESTFSENALLGVSDKARSSFKNVSRVISEKACRGLDNGRLLREYLLLLSIGH</sequence>
<proteinExistence type="predicted"/>
<protein>
    <submittedName>
        <fullName evidence="1">Uncharacterized protein</fullName>
    </submittedName>
</protein>
<dbReference type="Proteomes" id="UP000887116">
    <property type="component" value="Unassembled WGS sequence"/>
</dbReference>
<evidence type="ECO:0000313" key="2">
    <source>
        <dbReference type="Proteomes" id="UP000887116"/>
    </source>
</evidence>
<gene>
    <name evidence="1" type="ORF">TNCT_239621</name>
</gene>
<reference evidence="1" key="1">
    <citation type="submission" date="2020-07" db="EMBL/GenBank/DDBJ databases">
        <title>Multicomponent nature underlies the extraordinary mechanical properties of spider dragline silk.</title>
        <authorList>
            <person name="Kono N."/>
            <person name="Nakamura H."/>
            <person name="Mori M."/>
            <person name="Yoshida Y."/>
            <person name="Ohtoshi R."/>
            <person name="Malay A.D."/>
            <person name="Moran D.A.P."/>
            <person name="Tomita M."/>
            <person name="Numata K."/>
            <person name="Arakawa K."/>
        </authorList>
    </citation>
    <scope>NUCLEOTIDE SEQUENCE</scope>
</reference>
<comment type="caution">
    <text evidence="1">The sequence shown here is derived from an EMBL/GenBank/DDBJ whole genome shotgun (WGS) entry which is preliminary data.</text>
</comment>
<dbReference type="AlphaFoldDB" id="A0A8X6FMG9"/>
<keyword evidence="2" id="KW-1185">Reference proteome</keyword>
<organism evidence="1 2">
    <name type="scientific">Trichonephila clavata</name>
    <name type="common">Joro spider</name>
    <name type="synonym">Nephila clavata</name>
    <dbReference type="NCBI Taxonomy" id="2740835"/>
    <lineage>
        <taxon>Eukaryota</taxon>
        <taxon>Metazoa</taxon>
        <taxon>Ecdysozoa</taxon>
        <taxon>Arthropoda</taxon>
        <taxon>Chelicerata</taxon>
        <taxon>Arachnida</taxon>
        <taxon>Araneae</taxon>
        <taxon>Araneomorphae</taxon>
        <taxon>Entelegynae</taxon>
        <taxon>Araneoidea</taxon>
        <taxon>Nephilidae</taxon>
        <taxon>Trichonephila</taxon>
    </lineage>
</organism>
<dbReference type="EMBL" id="BMAO01032506">
    <property type="protein sequence ID" value="GFQ82799.1"/>
    <property type="molecule type" value="Genomic_DNA"/>
</dbReference>
<evidence type="ECO:0000313" key="1">
    <source>
        <dbReference type="EMBL" id="GFQ82799.1"/>
    </source>
</evidence>